<sequence>MIMNNNLSFLQKLNIYRETGFKVIRGFWNRIFLKKSYGFFFVGRKVSIHNRRHISVGKNVKFEAFSEIQGLSSDGVIFGDNVTIGYGTQIRPSSYYGVGHIGYGLTIGENSSIGPMGFIGCAGRVKIGDNVMIGPNVSIIAENHNFDKSGKLIKEQGVHQKGIVIEDNVWIGTNVIILDGVVIGRGSVIGAATLITRSIPKYSVVIDKRTKIIRSR</sequence>
<keyword evidence="1 3" id="KW-0808">Transferase</keyword>
<proteinExistence type="predicted"/>
<dbReference type="CDD" id="cd04647">
    <property type="entry name" value="LbH_MAT_like"/>
    <property type="match status" value="1"/>
</dbReference>
<dbReference type="GO" id="GO:0016740">
    <property type="term" value="F:transferase activity"/>
    <property type="evidence" value="ECO:0007669"/>
    <property type="project" value="UniProtKB-KW"/>
</dbReference>
<organism evidence="3 4">
    <name type="scientific">Oenococcus oeni ATCC BAA-1163</name>
    <dbReference type="NCBI Taxonomy" id="379360"/>
    <lineage>
        <taxon>Bacteria</taxon>
        <taxon>Bacillati</taxon>
        <taxon>Bacillota</taxon>
        <taxon>Bacilli</taxon>
        <taxon>Lactobacillales</taxon>
        <taxon>Lactobacillaceae</taxon>
        <taxon>Oenococcus</taxon>
    </lineage>
</organism>
<accession>A0NKF1</accession>
<dbReference type="InterPro" id="IPR001451">
    <property type="entry name" value="Hexapep"/>
</dbReference>
<dbReference type="PANTHER" id="PTHR23416">
    <property type="entry name" value="SIALIC ACID SYNTHASE-RELATED"/>
    <property type="match status" value="1"/>
</dbReference>
<evidence type="ECO:0000256" key="2">
    <source>
        <dbReference type="ARBA" id="ARBA00022737"/>
    </source>
</evidence>
<keyword evidence="2" id="KW-0677">Repeat</keyword>
<evidence type="ECO:0000313" key="4">
    <source>
        <dbReference type="Proteomes" id="UP000003346"/>
    </source>
</evidence>
<dbReference type="EMBL" id="AAUV01000058">
    <property type="protein sequence ID" value="EAV39004.1"/>
    <property type="molecule type" value="Genomic_DNA"/>
</dbReference>
<dbReference type="HOGENOM" id="CLU_051638_7_0_9"/>
<dbReference type="Proteomes" id="UP000003346">
    <property type="component" value="Unassembled WGS sequence"/>
</dbReference>
<dbReference type="Gene3D" id="2.160.10.10">
    <property type="entry name" value="Hexapeptide repeat proteins"/>
    <property type="match status" value="2"/>
</dbReference>
<dbReference type="PANTHER" id="PTHR23416:SF78">
    <property type="entry name" value="LIPOPOLYSACCHARIDE BIOSYNTHESIS O-ACETYL TRANSFERASE WBBJ-RELATED"/>
    <property type="match status" value="1"/>
</dbReference>
<gene>
    <name evidence="3" type="ORF">OENOO_63035</name>
</gene>
<reference evidence="3 4" key="1">
    <citation type="submission" date="2006-11" db="EMBL/GenBank/DDBJ databases">
        <authorList>
            <consortium name="Laboratoire de Microbiologie (Universite Bourgogne)"/>
            <consortium name="GENOME Express"/>
            <consortium name="UMR Oenologie Ampelologie (Universite Bordeaux 2)"/>
            <person name="Guzzo J."/>
        </authorList>
    </citation>
    <scope>NUCLEOTIDE SEQUENCE [LARGE SCALE GENOMIC DNA]</scope>
    <source>
        <strain evidence="3 4">ATCC BAA-1163</strain>
    </source>
</reference>
<dbReference type="AlphaFoldDB" id="A0NKF1"/>
<comment type="caution">
    <text evidence="3">The sequence shown here is derived from an EMBL/GenBank/DDBJ whole genome shotgun (WGS) entry which is preliminary data.</text>
</comment>
<name>A0NKF1_OENOE</name>
<protein>
    <submittedName>
        <fullName evidence="3">Acetyltransferase YncA</fullName>
    </submittedName>
</protein>
<dbReference type="InterPro" id="IPR018357">
    <property type="entry name" value="Hexapep_transf_CS"/>
</dbReference>
<evidence type="ECO:0000256" key="1">
    <source>
        <dbReference type="ARBA" id="ARBA00022679"/>
    </source>
</evidence>
<dbReference type="InterPro" id="IPR011004">
    <property type="entry name" value="Trimer_LpxA-like_sf"/>
</dbReference>
<dbReference type="InterPro" id="IPR051159">
    <property type="entry name" value="Hexapeptide_acetyltransf"/>
</dbReference>
<dbReference type="PROSITE" id="PS00101">
    <property type="entry name" value="HEXAPEP_TRANSFERASES"/>
    <property type="match status" value="1"/>
</dbReference>
<dbReference type="SUPFAM" id="SSF51161">
    <property type="entry name" value="Trimeric LpxA-like enzymes"/>
    <property type="match status" value="1"/>
</dbReference>
<evidence type="ECO:0000313" key="3">
    <source>
        <dbReference type="EMBL" id="EAV39004.1"/>
    </source>
</evidence>
<dbReference type="Pfam" id="PF14602">
    <property type="entry name" value="Hexapep_2"/>
    <property type="match status" value="1"/>
</dbReference>
<dbReference type="Pfam" id="PF00132">
    <property type="entry name" value="Hexapep"/>
    <property type="match status" value="1"/>
</dbReference>